<accession>A0A1E4TJG5</accession>
<evidence type="ECO:0000313" key="6">
    <source>
        <dbReference type="EMBL" id="ODV91857.1"/>
    </source>
</evidence>
<evidence type="ECO:0000256" key="5">
    <source>
        <dbReference type="SAM" id="Phobius"/>
    </source>
</evidence>
<reference evidence="7" key="1">
    <citation type="submission" date="2016-02" db="EMBL/GenBank/DDBJ databases">
        <title>Comparative genomics of biotechnologically important yeasts.</title>
        <authorList>
            <consortium name="DOE Joint Genome Institute"/>
            <person name="Riley R."/>
            <person name="Haridas S."/>
            <person name="Wolfe K.H."/>
            <person name="Lopes M.R."/>
            <person name="Hittinger C.T."/>
            <person name="Goker M."/>
            <person name="Salamov A."/>
            <person name="Wisecaver J."/>
            <person name="Long T.M."/>
            <person name="Aerts A.L."/>
            <person name="Barry K."/>
            <person name="Choi C."/>
            <person name="Clum A."/>
            <person name="Coughlan A.Y."/>
            <person name="Deshpande S."/>
            <person name="Douglass A.P."/>
            <person name="Hanson S.J."/>
            <person name="Klenk H.-P."/>
            <person name="Labutti K."/>
            <person name="Lapidus A."/>
            <person name="Lindquist E."/>
            <person name="Lipzen A."/>
            <person name="Meier-Kolthoff J.P."/>
            <person name="Ohm R.A."/>
            <person name="Otillar R.P."/>
            <person name="Pangilinan J."/>
            <person name="Peng Y."/>
            <person name="Rokas A."/>
            <person name="Rosa C.A."/>
            <person name="Scheuner C."/>
            <person name="Sibirny A.A."/>
            <person name="Slot J.C."/>
            <person name="Stielow J.B."/>
            <person name="Sun H."/>
            <person name="Kurtzman C.P."/>
            <person name="Blackwell M."/>
            <person name="Jeffries T.W."/>
            <person name="Grigoriev I.V."/>
        </authorList>
    </citation>
    <scope>NUCLEOTIDE SEQUENCE [LARGE SCALE GENOMIC DNA]</scope>
    <source>
        <strain evidence="7">NRRL Y-17796</strain>
    </source>
</reference>
<dbReference type="PANTHER" id="PTHR35518">
    <property type="entry name" value="MAINTENANCE OF TELOMOERE CAPPING"/>
    <property type="match status" value="1"/>
</dbReference>
<dbReference type="PANTHER" id="PTHR35518:SF2">
    <property type="entry name" value="MAINTENANCE OF TELOMERE CAPPING PROTEIN 6"/>
    <property type="match status" value="1"/>
</dbReference>
<evidence type="ECO:0008006" key="8">
    <source>
        <dbReference type="Google" id="ProtNLM"/>
    </source>
</evidence>
<dbReference type="GO" id="GO:0016020">
    <property type="term" value="C:membrane"/>
    <property type="evidence" value="ECO:0007669"/>
    <property type="project" value="UniProtKB-SubCell"/>
</dbReference>
<protein>
    <recommendedName>
        <fullName evidence="8">C-type lectin domain-containing protein</fullName>
    </recommendedName>
</protein>
<evidence type="ECO:0000256" key="1">
    <source>
        <dbReference type="ARBA" id="ARBA00004370"/>
    </source>
</evidence>
<keyword evidence="2 5" id="KW-0812">Transmembrane</keyword>
<organism evidence="6 7">
    <name type="scientific">Tortispora caseinolytica NRRL Y-17796</name>
    <dbReference type="NCBI Taxonomy" id="767744"/>
    <lineage>
        <taxon>Eukaryota</taxon>
        <taxon>Fungi</taxon>
        <taxon>Dikarya</taxon>
        <taxon>Ascomycota</taxon>
        <taxon>Saccharomycotina</taxon>
        <taxon>Trigonopsidomycetes</taxon>
        <taxon>Trigonopsidales</taxon>
        <taxon>Trigonopsidaceae</taxon>
        <taxon>Tortispora</taxon>
    </lineage>
</organism>
<feature type="transmembrane region" description="Helical" evidence="5">
    <location>
        <begin position="152"/>
        <end position="171"/>
    </location>
</feature>
<sequence>MLTQPQNNLYDILNYNSSIFWSWKASNGTLNIANNDARCAAATPEGWIVLPCDTPLPVCCRAATANNRLVATEWSLSTNNYNYENAYCSSGSFSAPVSAYDSMYLRSVLQEAGPNTQAWIKLNALDEENCWVVDTADKPCPYVDISSLPITLTYLILSIIFICFVLYWIFYTRCVSYRALRAHRSRHRLIRDFHKTDFDGVPI</sequence>
<evidence type="ECO:0000313" key="7">
    <source>
        <dbReference type="Proteomes" id="UP000095023"/>
    </source>
</evidence>
<gene>
    <name evidence="6" type="ORF">CANCADRAFT_30164</name>
</gene>
<dbReference type="OrthoDB" id="5573651at2759"/>
<keyword evidence="3 5" id="KW-1133">Transmembrane helix</keyword>
<proteinExistence type="predicted"/>
<dbReference type="InterPro" id="IPR051008">
    <property type="entry name" value="Telomere_Capping_Maintenance"/>
</dbReference>
<name>A0A1E4TJG5_9ASCO</name>
<evidence type="ECO:0000256" key="3">
    <source>
        <dbReference type="ARBA" id="ARBA00022989"/>
    </source>
</evidence>
<dbReference type="EMBL" id="KV453841">
    <property type="protein sequence ID" value="ODV91857.1"/>
    <property type="molecule type" value="Genomic_DNA"/>
</dbReference>
<dbReference type="Proteomes" id="UP000095023">
    <property type="component" value="Unassembled WGS sequence"/>
</dbReference>
<dbReference type="AlphaFoldDB" id="A0A1E4TJG5"/>
<keyword evidence="7" id="KW-1185">Reference proteome</keyword>
<keyword evidence="4 5" id="KW-0472">Membrane</keyword>
<evidence type="ECO:0000256" key="4">
    <source>
        <dbReference type="ARBA" id="ARBA00023136"/>
    </source>
</evidence>
<comment type="subcellular location">
    <subcellularLocation>
        <location evidence="1">Membrane</location>
    </subcellularLocation>
</comment>
<evidence type="ECO:0000256" key="2">
    <source>
        <dbReference type="ARBA" id="ARBA00022692"/>
    </source>
</evidence>